<dbReference type="AlphaFoldDB" id="A0A1X7S5P4"/>
<dbReference type="EMBL" id="LT853701">
    <property type="protein sequence ID" value="SMQ54547.1"/>
    <property type="molecule type" value="Genomic_DNA"/>
</dbReference>
<feature type="compositionally biased region" description="Basic and acidic residues" evidence="1">
    <location>
        <begin position="136"/>
        <end position="151"/>
    </location>
</feature>
<feature type="region of interest" description="Disordered" evidence="1">
    <location>
        <begin position="113"/>
        <end position="161"/>
    </location>
</feature>
<gene>
    <name evidence="2" type="ORF">ZT3D7_G9702</name>
</gene>
<proteinExistence type="predicted"/>
<evidence type="ECO:0000313" key="2">
    <source>
        <dbReference type="EMBL" id="SMQ54547.1"/>
    </source>
</evidence>
<name>A0A1X7S5P4_ZYMT9</name>
<keyword evidence="3" id="KW-1185">Reference proteome</keyword>
<sequence>MKCAMGNLLFSSKIRIHKAGLDIAGDLQQVVIMAHLYTAMRRYGILKAAWHDMDLVLAQQKSVQPLFPKLSTDPFAIVKHFLVALGTPLTAFAGGQLPETPTRECRWTVLSTPSGTLPVPTEHGQTPRRSTLQAAKADRSRPEHHDREARTKAPGKNSQNQIVGTTPVELLSTFKKSFISDEPQLNFDYCGFWMSCHSIFRKILNDDDIYDALEREKAAKDELDLCYVVVY</sequence>
<reference evidence="2 3" key="1">
    <citation type="submission" date="2016-06" db="EMBL/GenBank/DDBJ databases">
        <authorList>
            <person name="Kjaerup R.B."/>
            <person name="Dalgaard T.S."/>
            <person name="Juul-Madsen H.R."/>
        </authorList>
    </citation>
    <scope>NUCLEOTIDE SEQUENCE [LARGE SCALE GENOMIC DNA]</scope>
</reference>
<protein>
    <submittedName>
        <fullName evidence="2">Uncharacterized protein</fullName>
    </submittedName>
</protein>
<dbReference type="STRING" id="1276538.A0A1X7S5P4"/>
<evidence type="ECO:0000313" key="3">
    <source>
        <dbReference type="Proteomes" id="UP000215127"/>
    </source>
</evidence>
<accession>A0A1X7S5P4</accession>
<feature type="compositionally biased region" description="Polar residues" evidence="1">
    <location>
        <begin position="123"/>
        <end position="133"/>
    </location>
</feature>
<organism evidence="2 3">
    <name type="scientific">Zymoseptoria tritici (strain ST99CH_3D7)</name>
    <dbReference type="NCBI Taxonomy" id="1276538"/>
    <lineage>
        <taxon>Eukaryota</taxon>
        <taxon>Fungi</taxon>
        <taxon>Dikarya</taxon>
        <taxon>Ascomycota</taxon>
        <taxon>Pezizomycotina</taxon>
        <taxon>Dothideomycetes</taxon>
        <taxon>Dothideomycetidae</taxon>
        <taxon>Mycosphaerellales</taxon>
        <taxon>Mycosphaerellaceae</taxon>
        <taxon>Zymoseptoria</taxon>
    </lineage>
</organism>
<dbReference type="Proteomes" id="UP000215127">
    <property type="component" value="Chromosome 10"/>
</dbReference>
<evidence type="ECO:0000256" key="1">
    <source>
        <dbReference type="SAM" id="MobiDB-lite"/>
    </source>
</evidence>